<feature type="non-terminal residue" evidence="2">
    <location>
        <position position="86"/>
    </location>
</feature>
<dbReference type="Gene3D" id="2.60.260.40">
    <property type="entry name" value="q5lls5 like domains"/>
    <property type="match status" value="1"/>
</dbReference>
<dbReference type="GO" id="GO:0006120">
    <property type="term" value="P:mitochondrial electron transport, NADH to ubiquinone"/>
    <property type="evidence" value="ECO:0007669"/>
    <property type="project" value="TreeGrafter"/>
</dbReference>
<keyword evidence="3" id="KW-1185">Reference proteome</keyword>
<dbReference type="STRING" id="215637.A0A4P9ZR41"/>
<proteinExistence type="predicted"/>
<feature type="non-terminal residue" evidence="2">
    <location>
        <position position="1"/>
    </location>
</feature>
<dbReference type="AlphaFoldDB" id="A0A4P9ZR41"/>
<dbReference type="GO" id="GO:0005739">
    <property type="term" value="C:mitochondrion"/>
    <property type="evidence" value="ECO:0007669"/>
    <property type="project" value="GOC"/>
</dbReference>
<dbReference type="EMBL" id="ML002760">
    <property type="protein sequence ID" value="RKP35903.1"/>
    <property type="molecule type" value="Genomic_DNA"/>
</dbReference>
<sequence length="86" mass="9370">QAPNRVATWSANQRPRDLAMRGPRFVQTDIPAQPQPMSAMELIAEEPIRMVEGRKATCDGGGGPLGHPKIYINLDQDGIPHACGYC</sequence>
<dbReference type="PANTHER" id="PTHR13156">
    <property type="entry name" value="NADH-UBIQUINONE OXIDOREDUCTASE 13 KD-A SUBUNIT"/>
    <property type="match status" value="1"/>
</dbReference>
<organism evidence="2 3">
    <name type="scientific">Dimargaris cristalligena</name>
    <dbReference type="NCBI Taxonomy" id="215637"/>
    <lineage>
        <taxon>Eukaryota</taxon>
        <taxon>Fungi</taxon>
        <taxon>Fungi incertae sedis</taxon>
        <taxon>Zoopagomycota</taxon>
        <taxon>Kickxellomycotina</taxon>
        <taxon>Dimargaritomycetes</taxon>
        <taxon>Dimargaritales</taxon>
        <taxon>Dimargaritaceae</taxon>
        <taxon>Dimargaris</taxon>
    </lineage>
</organism>
<dbReference type="Proteomes" id="UP000268162">
    <property type="component" value="Unassembled WGS sequence"/>
</dbReference>
<evidence type="ECO:0000259" key="1">
    <source>
        <dbReference type="Pfam" id="PF10276"/>
    </source>
</evidence>
<evidence type="ECO:0000313" key="3">
    <source>
        <dbReference type="Proteomes" id="UP000268162"/>
    </source>
</evidence>
<accession>A0A4P9ZR41</accession>
<protein>
    <recommendedName>
        <fullName evidence="1">Zinc finger CHCC-type domain-containing protein</fullName>
    </recommendedName>
</protein>
<reference evidence="3" key="1">
    <citation type="journal article" date="2018" name="Nat. Microbiol.">
        <title>Leveraging single-cell genomics to expand the fungal tree of life.</title>
        <authorList>
            <person name="Ahrendt S.R."/>
            <person name="Quandt C.A."/>
            <person name="Ciobanu D."/>
            <person name="Clum A."/>
            <person name="Salamov A."/>
            <person name="Andreopoulos B."/>
            <person name="Cheng J.F."/>
            <person name="Woyke T."/>
            <person name="Pelin A."/>
            <person name="Henrissat B."/>
            <person name="Reynolds N.K."/>
            <person name="Benny G.L."/>
            <person name="Smith M.E."/>
            <person name="James T.Y."/>
            <person name="Grigoriev I.V."/>
        </authorList>
    </citation>
    <scope>NUCLEOTIDE SEQUENCE [LARGE SCALE GENOMIC DNA]</scope>
    <source>
        <strain evidence="3">RSA 468</strain>
    </source>
</reference>
<dbReference type="PANTHER" id="PTHR13156:SF0">
    <property type="entry name" value="NADH DEHYDROGENASE [UBIQUINONE] IRON-SULFUR PROTEIN 6, MITOCHONDRIAL"/>
    <property type="match status" value="1"/>
</dbReference>
<gene>
    <name evidence="2" type="ORF">BJ085DRAFT_12360</name>
</gene>
<dbReference type="InterPro" id="IPR019401">
    <property type="entry name" value="Znf_CHCC"/>
</dbReference>
<name>A0A4P9ZR41_9FUNG</name>
<feature type="domain" description="Zinc finger CHCC-type" evidence="1">
    <location>
        <begin position="53"/>
        <end position="86"/>
    </location>
</feature>
<dbReference type="Pfam" id="PF10276">
    <property type="entry name" value="zf-CHCC"/>
    <property type="match status" value="1"/>
</dbReference>
<evidence type="ECO:0000313" key="2">
    <source>
        <dbReference type="EMBL" id="RKP35903.1"/>
    </source>
</evidence>